<accession>A0A1H9D8L2</accession>
<feature type="transmembrane region" description="Helical" evidence="1">
    <location>
        <begin position="407"/>
        <end position="426"/>
    </location>
</feature>
<feature type="transmembrane region" description="Helical" evidence="1">
    <location>
        <begin position="326"/>
        <end position="342"/>
    </location>
</feature>
<organism evidence="2 3">
    <name type="scientific">Hyunsoonleella jejuensis</name>
    <dbReference type="NCBI Taxonomy" id="419940"/>
    <lineage>
        <taxon>Bacteria</taxon>
        <taxon>Pseudomonadati</taxon>
        <taxon>Bacteroidota</taxon>
        <taxon>Flavobacteriia</taxon>
        <taxon>Flavobacteriales</taxon>
        <taxon>Flavobacteriaceae</taxon>
    </lineage>
</organism>
<feature type="transmembrane region" description="Helical" evidence="1">
    <location>
        <begin position="116"/>
        <end position="135"/>
    </location>
</feature>
<feature type="transmembrane region" description="Helical" evidence="1">
    <location>
        <begin position="85"/>
        <end position="104"/>
    </location>
</feature>
<dbReference type="AlphaFoldDB" id="A0A1H9D8L2"/>
<dbReference type="STRING" id="419940.SAMN05421824_1161"/>
<dbReference type="Proteomes" id="UP000198999">
    <property type="component" value="Unassembled WGS sequence"/>
</dbReference>
<keyword evidence="1" id="KW-1133">Transmembrane helix</keyword>
<gene>
    <name evidence="2" type="ORF">SAMN05421824_1161</name>
</gene>
<reference evidence="2 3" key="1">
    <citation type="submission" date="2016-10" db="EMBL/GenBank/DDBJ databases">
        <authorList>
            <person name="de Groot N.N."/>
        </authorList>
    </citation>
    <scope>NUCLEOTIDE SEQUENCE [LARGE SCALE GENOMIC DNA]</scope>
    <source>
        <strain evidence="2 3">DSM 21035</strain>
    </source>
</reference>
<feature type="transmembrane region" description="Helical" evidence="1">
    <location>
        <begin position="7"/>
        <end position="28"/>
    </location>
</feature>
<feature type="transmembrane region" description="Helical" evidence="1">
    <location>
        <begin position="187"/>
        <end position="202"/>
    </location>
</feature>
<feature type="transmembrane region" description="Helical" evidence="1">
    <location>
        <begin position="141"/>
        <end position="159"/>
    </location>
</feature>
<feature type="transmembrane region" description="Helical" evidence="1">
    <location>
        <begin position="354"/>
        <end position="372"/>
    </location>
</feature>
<evidence type="ECO:0000256" key="1">
    <source>
        <dbReference type="SAM" id="Phobius"/>
    </source>
</evidence>
<feature type="transmembrane region" description="Helical" evidence="1">
    <location>
        <begin position="378"/>
        <end position="395"/>
    </location>
</feature>
<evidence type="ECO:0000313" key="2">
    <source>
        <dbReference type="EMBL" id="SEQ09806.1"/>
    </source>
</evidence>
<sequence length="430" mass="50203">MRYFNNVSILTKTLLGVFIATWGVNIIYSNIDFSIENVGDPDGYFIAFDFYLSHDYSTTITKGSSYLFNVANHFFFKLCNDTKTAFFLTNLTSQLLVLLLGVLLLLRLNRKINFKFFYSVLSIYILNILSFKAFRYSNNDIFQTVFFMLIVFSFFLVYFREKKYYYLYFIIGILCGICTLIRPTSQIIIVVALFSVVLMEFLKKKPILSYSKSLLFFLIPLFSIVVVCHYPSIKEKGKLGFYDKNFSSGANWVQRNYLATKKMQAGELPIHKNSIFRATPFSAVNQYLLKNGENSLPKNQKEFLIKDPLLIVQLSVYNLGFLALKYFRFYGFLLIFPFLYLFTKPYLSLRKYPFYVFLFAMVLISTIVLTLMEFRWVIGYDILLCICILVSLKYFNTTSLKSKLPYILNGSLIIVSIFNILLTFFIKSSY</sequence>
<evidence type="ECO:0008006" key="4">
    <source>
        <dbReference type="Google" id="ProtNLM"/>
    </source>
</evidence>
<feature type="transmembrane region" description="Helical" evidence="1">
    <location>
        <begin position="164"/>
        <end position="181"/>
    </location>
</feature>
<evidence type="ECO:0000313" key="3">
    <source>
        <dbReference type="Proteomes" id="UP000198999"/>
    </source>
</evidence>
<feature type="transmembrane region" description="Helical" evidence="1">
    <location>
        <begin position="214"/>
        <end position="233"/>
    </location>
</feature>
<keyword evidence="1" id="KW-0812">Transmembrane</keyword>
<keyword evidence="3" id="KW-1185">Reference proteome</keyword>
<keyword evidence="1" id="KW-0472">Membrane</keyword>
<protein>
    <recommendedName>
        <fullName evidence="4">Dolichyl-phosphate-mannose-protein mannosyltransferase</fullName>
    </recommendedName>
</protein>
<name>A0A1H9D8L2_9FLAO</name>
<dbReference type="EMBL" id="FOFN01000001">
    <property type="protein sequence ID" value="SEQ09806.1"/>
    <property type="molecule type" value="Genomic_DNA"/>
</dbReference>
<proteinExistence type="predicted"/>